<evidence type="ECO:0000313" key="9">
    <source>
        <dbReference type="EMBL" id="URZ13769.1"/>
    </source>
</evidence>
<geneLocation type="plasmid" evidence="9 11">
    <name>p330</name>
</geneLocation>
<dbReference type="STRING" id="84029.CROST_00090"/>
<dbReference type="KEGG" id="crw:CROST_006220"/>
<dbReference type="KEGG" id="crw:CROST_045470"/>
<gene>
    <name evidence="3" type="ORF">CROST_006220</name>
    <name evidence="4" type="ORF">CROST_012680</name>
    <name evidence="5" type="ORF">CROST_019150</name>
    <name evidence="6" type="ORF">CROST_022800</name>
    <name evidence="7" type="ORF">CROST_029300</name>
    <name evidence="8" type="ORF">CROST_029930</name>
    <name evidence="9" type="ORF">CROST_045470</name>
    <name evidence="10" type="ORF">CROST_046140</name>
</gene>
<dbReference type="RefSeq" id="WP_077850524.1">
    <property type="nucleotide sequence ID" value="NZ_CP096983.1"/>
</dbReference>
<dbReference type="AlphaFoldDB" id="A0A1S8LQH5"/>
<evidence type="ECO:0000259" key="2">
    <source>
        <dbReference type="Pfam" id="PF13751"/>
    </source>
</evidence>
<dbReference type="KEGG" id="crw:CROST_029300"/>
<dbReference type="PANTHER" id="PTHR33408:SF2">
    <property type="entry name" value="TRANSPOSASE DDE DOMAIN-CONTAINING PROTEIN"/>
    <property type="match status" value="1"/>
</dbReference>
<accession>A0A1S8LQH5</accession>
<dbReference type="Proteomes" id="UP000190951">
    <property type="component" value="Chromosome"/>
</dbReference>
<name>A0A1S8LQH5_9CLOT</name>
<dbReference type="EMBL" id="CP096983">
    <property type="protein sequence ID" value="URZ09914.1"/>
    <property type="molecule type" value="Genomic_DNA"/>
</dbReference>
<dbReference type="EMBL" id="CP096983">
    <property type="protein sequence ID" value="URZ10558.1"/>
    <property type="molecule type" value="Genomic_DNA"/>
</dbReference>
<dbReference type="Pfam" id="PF05598">
    <property type="entry name" value="DUF772"/>
    <property type="match status" value="1"/>
</dbReference>
<dbReference type="KEGG" id="crw:CROST_019150"/>
<dbReference type="EMBL" id="CP096983">
    <property type="protein sequence ID" value="URZ12276.1"/>
    <property type="molecule type" value="Genomic_DNA"/>
</dbReference>
<dbReference type="InterPro" id="IPR008490">
    <property type="entry name" value="Transposase_InsH_N"/>
</dbReference>
<dbReference type="KEGG" id="crw:CROST_029930"/>
<dbReference type="EMBL" id="CP096983">
    <property type="protein sequence ID" value="URZ11563.1"/>
    <property type="molecule type" value="Genomic_DNA"/>
</dbReference>
<dbReference type="KEGG" id="crw:CROST_022800"/>
<feature type="domain" description="Transposase DDE" evidence="2">
    <location>
        <begin position="390"/>
        <end position="523"/>
    </location>
</feature>
<keyword evidence="9" id="KW-0614">Plasmid</keyword>
<dbReference type="NCBIfam" id="NF033551">
    <property type="entry name" value="transpos_IS1182"/>
    <property type="match status" value="1"/>
</dbReference>
<dbReference type="Proteomes" id="UP000190951">
    <property type="component" value="Plasmid p330"/>
</dbReference>
<evidence type="ECO:0000313" key="5">
    <source>
        <dbReference type="EMBL" id="URZ11198.1"/>
    </source>
</evidence>
<dbReference type="InterPro" id="IPR047629">
    <property type="entry name" value="IS1182_transpos"/>
</dbReference>
<evidence type="ECO:0000313" key="11">
    <source>
        <dbReference type="Proteomes" id="UP000190951"/>
    </source>
</evidence>
<evidence type="ECO:0000313" key="8">
    <source>
        <dbReference type="EMBL" id="URZ12276.1"/>
    </source>
</evidence>
<dbReference type="EMBL" id="CP096983">
    <property type="protein sequence ID" value="URZ11198.1"/>
    <property type="molecule type" value="Genomic_DNA"/>
</dbReference>
<dbReference type="KEGG" id="crw:CROST_046140"/>
<dbReference type="EMBL" id="CP096984">
    <property type="protein sequence ID" value="URZ13769.1"/>
    <property type="molecule type" value="Genomic_DNA"/>
</dbReference>
<reference evidence="5 11" key="1">
    <citation type="submission" date="2022-04" db="EMBL/GenBank/DDBJ databases">
        <title>Genome sequence of C. roseum typestrain.</title>
        <authorList>
            <person name="Poehlein A."/>
            <person name="Schoch T."/>
            <person name="Duerre P."/>
            <person name="Daniel R."/>
        </authorList>
    </citation>
    <scope>NUCLEOTIDE SEQUENCE [LARGE SCALE GENOMIC DNA]</scope>
    <source>
        <strain evidence="5 11">DSM 7320</strain>
        <plasmid evidence="9 11">p330</plasmid>
    </source>
</reference>
<dbReference type="InterPro" id="IPR025668">
    <property type="entry name" value="Tnp_DDE_dom"/>
</dbReference>
<dbReference type="EMBL" id="CP096983">
    <property type="protein sequence ID" value="URZ12213.1"/>
    <property type="molecule type" value="Genomic_DNA"/>
</dbReference>
<evidence type="ECO:0000313" key="6">
    <source>
        <dbReference type="EMBL" id="URZ11563.1"/>
    </source>
</evidence>
<keyword evidence="11" id="KW-1185">Reference proteome</keyword>
<dbReference type="Pfam" id="PF13751">
    <property type="entry name" value="DDE_Tnp_1_6"/>
    <property type="match status" value="1"/>
</dbReference>
<evidence type="ECO:0000313" key="4">
    <source>
        <dbReference type="EMBL" id="URZ10558.1"/>
    </source>
</evidence>
<sequence length="542" mass="63438">MTKYINLHKNYTSIRGNYQLKLPLNIECMIPANDSVRLLSQFIEEMDLTDLYSTYSRIRENQATPRQMLKIVLYSYMKHNYSSREIEENCNKNIDFMYLLEGSDAPDHSTFARFRSLHFALCAETIMAQMSNFLYEIGEVMGNDIFIDGTKIEACANKYTFVWKKSVSKNLEKLLSKLADFVAECEESYGIKIVYENKVKTKHIKKLRKKLYALKQEANIEFVHGCGKKKSPIQRSIEKLEEYLQKLKEYTQKIHICGKRNSYSKTDKDATFMRMKEDAMKNGQLKPAYNLQHGIDSEYIVWLTVGYQPTDTTTLIPFIKSMENFLNFKYLNIVADAGYESEENYVYIKENMQLSFIKPANYEISKTKKYQNDISRIENMEYNKFGDYYICKNNKRLSVNRTIKKKSKTGYVSEKTIYTSQNCKNCEFKNKCIKGHNCKTPLENRVKNIETSKLFNELRKENLERIVSDEGCKLRMNRSIQVEGSFGEIKQDMGFRRYLSKGQKNVLAESILLAMAHNVNKLHNKIQSDRTETHLFPLKESA</sequence>
<dbReference type="PANTHER" id="PTHR33408">
    <property type="entry name" value="TRANSPOSASE"/>
    <property type="match status" value="1"/>
</dbReference>
<feature type="domain" description="Transposase InsH N-terminal" evidence="1">
    <location>
        <begin position="25"/>
        <end position="116"/>
    </location>
</feature>
<evidence type="ECO:0000259" key="1">
    <source>
        <dbReference type="Pfam" id="PF05598"/>
    </source>
</evidence>
<organism evidence="5 11">
    <name type="scientific">Clostridium felsineum</name>
    <dbReference type="NCBI Taxonomy" id="36839"/>
    <lineage>
        <taxon>Bacteria</taxon>
        <taxon>Bacillati</taxon>
        <taxon>Bacillota</taxon>
        <taxon>Clostridia</taxon>
        <taxon>Eubacteriales</taxon>
        <taxon>Clostridiaceae</taxon>
        <taxon>Clostridium</taxon>
    </lineage>
</organism>
<evidence type="ECO:0000313" key="10">
    <source>
        <dbReference type="EMBL" id="URZ13836.1"/>
    </source>
</evidence>
<evidence type="ECO:0000313" key="3">
    <source>
        <dbReference type="EMBL" id="URZ09914.1"/>
    </source>
</evidence>
<proteinExistence type="predicted"/>
<protein>
    <submittedName>
        <fullName evidence="5">IS1182 family transposase ISCpe5</fullName>
    </submittedName>
</protein>
<dbReference type="KEGG" id="crw:CROST_012680"/>
<dbReference type="EMBL" id="CP096984">
    <property type="protein sequence ID" value="URZ13836.1"/>
    <property type="molecule type" value="Genomic_DNA"/>
</dbReference>
<evidence type="ECO:0000313" key="7">
    <source>
        <dbReference type="EMBL" id="URZ12213.1"/>
    </source>
</evidence>